<dbReference type="Pfam" id="PF03029">
    <property type="entry name" value="ATP_bind_1"/>
    <property type="match status" value="1"/>
</dbReference>
<keyword evidence="5" id="KW-0963">Cytoplasm</keyword>
<protein>
    <recommendedName>
        <fullName evidence="5">GPN-loop GTPase</fullName>
        <ecNumber evidence="5">3.6.5.-</ecNumber>
    </recommendedName>
</protein>
<comment type="similarity">
    <text evidence="1 5">Belongs to the GPN-loop GTPase family.</text>
</comment>
<evidence type="ECO:0000313" key="7">
    <source>
        <dbReference type="Proteomes" id="UP000472268"/>
    </source>
</evidence>
<evidence type="ECO:0000256" key="1">
    <source>
        <dbReference type="ARBA" id="ARBA00005290"/>
    </source>
</evidence>
<keyword evidence="3 5" id="KW-0378">Hydrolase</keyword>
<dbReference type="PANTHER" id="PTHR21231:SF8">
    <property type="entry name" value="GPN-LOOP GTPASE 1"/>
    <property type="match status" value="1"/>
</dbReference>
<evidence type="ECO:0000256" key="2">
    <source>
        <dbReference type="ARBA" id="ARBA00022741"/>
    </source>
</evidence>
<dbReference type="GO" id="GO:0005634">
    <property type="term" value="C:nucleus"/>
    <property type="evidence" value="ECO:0007669"/>
    <property type="project" value="UniProtKB-SubCell"/>
</dbReference>
<organism evidence="6 7">
    <name type="scientific">Suricata suricatta</name>
    <name type="common">Meerkat</name>
    <dbReference type="NCBI Taxonomy" id="37032"/>
    <lineage>
        <taxon>Eukaryota</taxon>
        <taxon>Metazoa</taxon>
        <taxon>Chordata</taxon>
        <taxon>Craniata</taxon>
        <taxon>Vertebrata</taxon>
        <taxon>Euteleostomi</taxon>
        <taxon>Mammalia</taxon>
        <taxon>Eutheria</taxon>
        <taxon>Laurasiatheria</taxon>
        <taxon>Carnivora</taxon>
        <taxon>Feliformia</taxon>
        <taxon>Herpestidae</taxon>
        <taxon>Suricata</taxon>
    </lineage>
</organism>
<keyword evidence="2 5" id="KW-0547">Nucleotide-binding</keyword>
<proteinExistence type="inferred from homology"/>
<reference evidence="6" key="2">
    <citation type="submission" date="2025-08" db="UniProtKB">
        <authorList>
            <consortium name="Ensembl"/>
        </authorList>
    </citation>
    <scope>IDENTIFICATION</scope>
</reference>
<dbReference type="Ensembl" id="ENSSSUT00005006630.1">
    <property type="protein sequence ID" value="ENSSSUP00005005723.1"/>
    <property type="gene ID" value="ENSSSUG00005003739.1"/>
</dbReference>
<dbReference type="Proteomes" id="UP000472268">
    <property type="component" value="Chromosome 5"/>
</dbReference>
<dbReference type="InterPro" id="IPR004130">
    <property type="entry name" value="Gpn"/>
</dbReference>
<comment type="function">
    <text evidence="5">Small GTPase required for proper nuclear import of RNA polymerase II (RNAPII). May act at an RNAP assembly step prior to nuclear import.</text>
</comment>
<name>A0A673T1F5_SURSU</name>
<evidence type="ECO:0000313" key="6">
    <source>
        <dbReference type="Ensembl" id="ENSSSUP00005005723.1"/>
    </source>
</evidence>
<reference evidence="6" key="3">
    <citation type="submission" date="2025-09" db="UniProtKB">
        <authorList>
            <consortium name="Ensembl"/>
        </authorList>
    </citation>
    <scope>IDENTIFICATION</scope>
</reference>
<evidence type="ECO:0000256" key="3">
    <source>
        <dbReference type="ARBA" id="ARBA00022801"/>
    </source>
</evidence>
<keyword evidence="7" id="KW-1185">Reference proteome</keyword>
<comment type="subunit">
    <text evidence="5">Binds to RNA polymerase II.</text>
</comment>
<dbReference type="GO" id="GO:0005525">
    <property type="term" value="F:GTP binding"/>
    <property type="evidence" value="ECO:0007669"/>
    <property type="project" value="UniProtKB-KW"/>
</dbReference>
<evidence type="ECO:0000256" key="4">
    <source>
        <dbReference type="ARBA" id="ARBA00023134"/>
    </source>
</evidence>
<reference evidence="6 7" key="1">
    <citation type="submission" date="2019-05" db="EMBL/GenBank/DDBJ databases">
        <title>A Chromosome-scale Meerkat (S. suricatta) Genome Assembly.</title>
        <authorList>
            <person name="Dudchenko O."/>
            <person name="Lieberman Aiden E."/>
            <person name="Tung J."/>
            <person name="Barreiro L.B."/>
            <person name="Clutton-Brock T.H."/>
        </authorList>
    </citation>
    <scope>NUCLEOTIDE SEQUENCE [LARGE SCALE GENOMIC DNA]</scope>
</reference>
<dbReference type="Gene3D" id="3.40.50.300">
    <property type="entry name" value="P-loop containing nucleotide triphosphate hydrolases"/>
    <property type="match status" value="1"/>
</dbReference>
<comment type="subcellular location">
    <subcellularLocation>
        <location evidence="5">Cytoplasm</location>
    </subcellularLocation>
    <subcellularLocation>
        <location evidence="5">Nucleus</location>
    </subcellularLocation>
</comment>
<dbReference type="InterPro" id="IPR027417">
    <property type="entry name" value="P-loop_NTPase"/>
</dbReference>
<dbReference type="EC" id="3.6.5.-" evidence="5"/>
<sequence length="129" mass="14339">MDRHVESIKQISLSSTIKCPLAQKSHPIPPRALKSPILWCLLVLRMVGSGKTTSVQNLMEYLHSQDSPPHVVNLDPAVHEVSFPANIIHDIVKYKEVMKQYGLGPNGGCQFPHLSLGFMQGRIWTVLGC</sequence>
<accession>A0A673T1F5</accession>
<dbReference type="PANTHER" id="PTHR21231">
    <property type="entry name" value="XPA-BINDING PROTEIN 1-RELATED"/>
    <property type="match status" value="1"/>
</dbReference>
<dbReference type="GO" id="GO:0003924">
    <property type="term" value="F:GTPase activity"/>
    <property type="evidence" value="ECO:0007669"/>
    <property type="project" value="TreeGrafter"/>
</dbReference>
<evidence type="ECO:0000256" key="5">
    <source>
        <dbReference type="RuleBase" id="RU365059"/>
    </source>
</evidence>
<dbReference type="AlphaFoldDB" id="A0A673T1F5"/>
<dbReference type="GO" id="GO:0005737">
    <property type="term" value="C:cytoplasm"/>
    <property type="evidence" value="ECO:0007669"/>
    <property type="project" value="UniProtKB-SubCell"/>
</dbReference>
<dbReference type="SUPFAM" id="SSF52540">
    <property type="entry name" value="P-loop containing nucleoside triphosphate hydrolases"/>
    <property type="match status" value="1"/>
</dbReference>
<keyword evidence="4 5" id="KW-0342">GTP-binding</keyword>